<reference evidence="1 2" key="1">
    <citation type="submission" date="2022-10" db="EMBL/GenBank/DDBJ databases">
        <title>Identification of biosynthetic pathway for the production of the potent trypsin inhibitor radiosumin.</title>
        <authorList>
            <person name="Fewer D.P."/>
            <person name="Delbaje E."/>
            <person name="Ouyang X."/>
            <person name="Agostino P.D."/>
            <person name="Wahlsten M."/>
            <person name="Jokela J."/>
            <person name="Permi P."/>
            <person name="Haapaniemi E."/>
            <person name="Koistinen H."/>
        </authorList>
    </citation>
    <scope>NUCLEOTIDE SEQUENCE [LARGE SCALE GENOMIC DNA]</scope>
    <source>
        <strain evidence="1 2">NIES-515</strain>
    </source>
</reference>
<protein>
    <recommendedName>
        <fullName evidence="3">Transposase</fullName>
    </recommendedName>
</protein>
<dbReference type="Proteomes" id="UP001526143">
    <property type="component" value="Unassembled WGS sequence"/>
</dbReference>
<proteinExistence type="predicted"/>
<keyword evidence="2" id="KW-1185">Reference proteome</keyword>
<dbReference type="RefSeq" id="WP_263748643.1">
    <property type="nucleotide sequence ID" value="NZ_JAOWRF010000370.1"/>
</dbReference>
<accession>A0ABT3B7U7</accession>
<evidence type="ECO:0000313" key="1">
    <source>
        <dbReference type="EMBL" id="MCV3216954.1"/>
    </source>
</evidence>
<gene>
    <name evidence="1" type="ORF">OGM63_26190</name>
</gene>
<dbReference type="EMBL" id="JAOWRF010000370">
    <property type="protein sequence ID" value="MCV3216954.1"/>
    <property type="molecule type" value="Genomic_DNA"/>
</dbReference>
<evidence type="ECO:0000313" key="2">
    <source>
        <dbReference type="Proteomes" id="UP001526143"/>
    </source>
</evidence>
<organism evidence="1 2">
    <name type="scientific">Plectonema radiosum NIES-515</name>
    <dbReference type="NCBI Taxonomy" id="2986073"/>
    <lineage>
        <taxon>Bacteria</taxon>
        <taxon>Bacillati</taxon>
        <taxon>Cyanobacteriota</taxon>
        <taxon>Cyanophyceae</taxon>
        <taxon>Oscillatoriophycideae</taxon>
        <taxon>Oscillatoriales</taxon>
        <taxon>Microcoleaceae</taxon>
        <taxon>Plectonema</taxon>
    </lineage>
</organism>
<name>A0ABT3B7U7_9CYAN</name>
<sequence>MSIAAIAKQQKKWQGDRKIIHCKYFLISRRLVSRSTVERLSSNYILWQYLSVTTLNQA</sequence>
<comment type="caution">
    <text evidence="1">The sequence shown here is derived from an EMBL/GenBank/DDBJ whole genome shotgun (WGS) entry which is preliminary data.</text>
</comment>
<evidence type="ECO:0008006" key="3">
    <source>
        <dbReference type="Google" id="ProtNLM"/>
    </source>
</evidence>